<dbReference type="PANTHER" id="PTHR43742">
    <property type="entry name" value="TRIMETHYLAMINE-N-OXIDE REDUCTASE"/>
    <property type="match status" value="1"/>
</dbReference>
<keyword evidence="10" id="KW-0808">Transferase</keyword>
<dbReference type="EMBL" id="CP039865">
    <property type="protein sequence ID" value="QCK88714.1"/>
    <property type="molecule type" value="Genomic_DNA"/>
</dbReference>
<dbReference type="GO" id="GO:0016491">
    <property type="term" value="F:oxidoreductase activity"/>
    <property type="evidence" value="ECO:0007669"/>
    <property type="project" value="UniProtKB-KW"/>
</dbReference>
<evidence type="ECO:0000259" key="7">
    <source>
        <dbReference type="Pfam" id="PF00384"/>
    </source>
</evidence>
<evidence type="ECO:0000256" key="1">
    <source>
        <dbReference type="ARBA" id="ARBA00001942"/>
    </source>
</evidence>
<reference evidence="10 11" key="1">
    <citation type="submission" date="2019-04" db="EMBL/GenBank/DDBJ databases">
        <title>Phreatobacter aquaticus sp. nov.</title>
        <authorList>
            <person name="Choi A."/>
            <person name="Baek K."/>
        </authorList>
    </citation>
    <scope>NUCLEOTIDE SEQUENCE [LARGE SCALE GENOMIC DNA]</scope>
    <source>
        <strain evidence="10 11">NMCR1094</strain>
    </source>
</reference>
<evidence type="ECO:0000256" key="3">
    <source>
        <dbReference type="ARBA" id="ARBA00022505"/>
    </source>
</evidence>
<feature type="domain" description="Molybdopterin oxidoreductase N-terminal" evidence="9">
    <location>
        <begin position="3"/>
        <end position="39"/>
    </location>
</feature>
<keyword evidence="11" id="KW-1185">Reference proteome</keyword>
<evidence type="ECO:0000256" key="2">
    <source>
        <dbReference type="ARBA" id="ARBA00010312"/>
    </source>
</evidence>
<dbReference type="Gene3D" id="3.90.55.10">
    <property type="entry name" value="Dimethylsulfoxide Reductase, domain 3"/>
    <property type="match status" value="1"/>
</dbReference>
<dbReference type="AlphaFoldDB" id="A0A4D7QTV7"/>
<feature type="domain" description="Molybdopterin dinucleotide-binding" evidence="8">
    <location>
        <begin position="617"/>
        <end position="737"/>
    </location>
</feature>
<dbReference type="Pfam" id="PF18364">
    <property type="entry name" value="Molybdopterin_N"/>
    <property type="match status" value="1"/>
</dbReference>
<dbReference type="GO" id="GO:0030151">
    <property type="term" value="F:molybdenum ion binding"/>
    <property type="evidence" value="ECO:0007669"/>
    <property type="project" value="TreeGrafter"/>
</dbReference>
<dbReference type="InterPro" id="IPR006657">
    <property type="entry name" value="MoPterin_dinucl-bd_dom"/>
</dbReference>
<dbReference type="InterPro" id="IPR006656">
    <property type="entry name" value="Mopterin_OxRdtase"/>
</dbReference>
<keyword evidence="3" id="KW-0500">Molybdenum</keyword>
<feature type="region of interest" description="Disordered" evidence="6">
    <location>
        <begin position="694"/>
        <end position="714"/>
    </location>
</feature>
<dbReference type="Pfam" id="PF01568">
    <property type="entry name" value="Molydop_binding"/>
    <property type="match status" value="1"/>
</dbReference>
<evidence type="ECO:0000256" key="6">
    <source>
        <dbReference type="SAM" id="MobiDB-lite"/>
    </source>
</evidence>
<dbReference type="CDD" id="cd02769">
    <property type="entry name" value="MopB_DMSOR-BSOR-TMAOR"/>
    <property type="match status" value="1"/>
</dbReference>
<dbReference type="Gene3D" id="2.40.40.20">
    <property type="match status" value="1"/>
</dbReference>
<gene>
    <name evidence="10" type="ORF">E8L99_09265</name>
</gene>
<proteinExistence type="inferred from homology"/>
<comment type="cofactor">
    <cofactor evidence="1">
        <name>Mo-bis(molybdopterin guanine dinucleotide)</name>
        <dbReference type="ChEBI" id="CHEBI:60539"/>
    </cofactor>
</comment>
<evidence type="ECO:0000256" key="4">
    <source>
        <dbReference type="ARBA" id="ARBA00022723"/>
    </source>
</evidence>
<evidence type="ECO:0000256" key="5">
    <source>
        <dbReference type="ARBA" id="ARBA00023002"/>
    </source>
</evidence>
<dbReference type="Pfam" id="PF00384">
    <property type="entry name" value="Molybdopterin"/>
    <property type="match status" value="1"/>
</dbReference>
<dbReference type="GO" id="GO:0009061">
    <property type="term" value="P:anaerobic respiration"/>
    <property type="evidence" value="ECO:0007669"/>
    <property type="project" value="TreeGrafter"/>
</dbReference>
<dbReference type="Gene3D" id="3.40.228.10">
    <property type="entry name" value="Dimethylsulfoxide Reductase, domain 2"/>
    <property type="match status" value="1"/>
</dbReference>
<dbReference type="GO" id="GO:0030288">
    <property type="term" value="C:outer membrane-bounded periplasmic space"/>
    <property type="evidence" value="ECO:0007669"/>
    <property type="project" value="TreeGrafter"/>
</dbReference>
<keyword evidence="4" id="KW-0479">Metal-binding</keyword>
<dbReference type="OrthoDB" id="9759518at2"/>
<comment type="similarity">
    <text evidence="2">Belongs to the prokaryotic molybdopterin-containing oxidoreductase family.</text>
</comment>
<dbReference type="SUPFAM" id="SSF50692">
    <property type="entry name" value="ADC-like"/>
    <property type="match status" value="1"/>
</dbReference>
<feature type="compositionally biased region" description="Basic and acidic residues" evidence="6">
    <location>
        <begin position="705"/>
        <end position="714"/>
    </location>
</feature>
<dbReference type="InterPro" id="IPR009010">
    <property type="entry name" value="Asp_de-COase-like_dom_sf"/>
</dbReference>
<organism evidence="10 11">
    <name type="scientific">Phreatobacter aquaticus</name>
    <dbReference type="NCBI Taxonomy" id="2570229"/>
    <lineage>
        <taxon>Bacteria</taxon>
        <taxon>Pseudomonadati</taxon>
        <taxon>Pseudomonadota</taxon>
        <taxon>Alphaproteobacteria</taxon>
        <taxon>Hyphomicrobiales</taxon>
        <taxon>Phreatobacteraceae</taxon>
        <taxon>Phreatobacter</taxon>
    </lineage>
</organism>
<sequence length="764" mass="83498">MLTHWGAYRAQTVGGRLLALDPLETDRDPSPIGASIPGALTDGMRITQPMVRTSYLDHGPASREKRGRDTFTPVSWDIAIKLVSDEIARVRRDHGHASVFGGSYGWASAGRFHHALSQIHRFLRLGGGYTDQVNTHSYAAAEVLLPHVLGSRDSLDGNHTPWELIIGHTELFVAFGGLPLKNAQVSAGGVGHHNVRDRLMAARAAGTDFVNISPIAADMDPALQAEWLAVRPNTDTALMMGLAHTLVAEGLHDRAFLDRYTTGFDRFLPYLMGETDGQPKNADWAAAITGLPPETIRTLARRMAKSRTMIAVAWALQRADHGEQPLWMAITLACMLGQIGLPGGGFGFGYGGSNRIGTSPHGFSWPALPQGENPIDSFIPVARVADMLLNPGAPFDYDGKEYTYPDIRLIYWLGGNPFHHQQDVNKLMQAWRRPETVIVHEPWWNALAKNADIVLPCTTSFERNDLGIARGEAHLFAMRQAVEPVGEARSDYTILADIAGRLGYGQTFTDGLDEMGWVRHLYALSRQRAAANDLSLPDFETFWEMGHVRLPPPTEYRSLFQSFREDPLGQPLATPSGRIEIYSERIASFAYADCPGHPVWLEPAEWLGSPETARFPLHLISNQPTTRLHSQYDNGAVSRASKISCREPVSIHPVDAAARGIVAGDVVRLFNDRGACLAGVIITETVSPGVVQLSTGAWSDPDPATDDRPLDRHGNPNVLTLDIGTSRLAQGPIAHSTLVEIERFAGELPPVGAFTPPVIEAPRP</sequence>
<dbReference type="Proteomes" id="UP000298588">
    <property type="component" value="Chromosome"/>
</dbReference>
<dbReference type="GO" id="GO:0009055">
    <property type="term" value="F:electron transfer activity"/>
    <property type="evidence" value="ECO:0007669"/>
    <property type="project" value="TreeGrafter"/>
</dbReference>
<dbReference type="GO" id="GO:0043546">
    <property type="term" value="F:molybdopterin cofactor binding"/>
    <property type="evidence" value="ECO:0007669"/>
    <property type="project" value="InterPro"/>
</dbReference>
<dbReference type="Gene3D" id="3.40.50.740">
    <property type="match status" value="1"/>
</dbReference>
<dbReference type="PANTHER" id="PTHR43742:SF10">
    <property type="entry name" value="TRIMETHYLAMINE-N-OXIDE REDUCTASE 2"/>
    <property type="match status" value="1"/>
</dbReference>
<dbReference type="GO" id="GO:0016740">
    <property type="term" value="F:transferase activity"/>
    <property type="evidence" value="ECO:0007669"/>
    <property type="project" value="UniProtKB-KW"/>
</dbReference>
<dbReference type="InterPro" id="IPR050612">
    <property type="entry name" value="Prok_Mopterin_Oxidored"/>
</dbReference>
<dbReference type="FunFam" id="2.40.40.20:FF:000009">
    <property type="entry name" value="Biotin sulfoxide reductase 2"/>
    <property type="match status" value="1"/>
</dbReference>
<accession>A0A4D7QTV7</accession>
<evidence type="ECO:0000259" key="9">
    <source>
        <dbReference type="Pfam" id="PF18364"/>
    </source>
</evidence>
<dbReference type="CDD" id="cd02793">
    <property type="entry name" value="MopB_CT_DMSOR-BSOR-TMAOR"/>
    <property type="match status" value="1"/>
</dbReference>
<dbReference type="KEGG" id="paqt:E8L99_09265"/>
<evidence type="ECO:0000259" key="8">
    <source>
        <dbReference type="Pfam" id="PF01568"/>
    </source>
</evidence>
<feature type="domain" description="Molybdopterin oxidoreductase" evidence="7">
    <location>
        <begin position="45"/>
        <end position="500"/>
    </location>
</feature>
<dbReference type="SUPFAM" id="SSF53706">
    <property type="entry name" value="Formate dehydrogenase/DMSO reductase, domains 1-3"/>
    <property type="match status" value="1"/>
</dbReference>
<keyword evidence="5" id="KW-0560">Oxidoreductase</keyword>
<evidence type="ECO:0000313" key="10">
    <source>
        <dbReference type="EMBL" id="QCK88714.1"/>
    </source>
</evidence>
<dbReference type="InterPro" id="IPR041954">
    <property type="entry name" value="CT_DMSOR/BSOR/TMAOR"/>
</dbReference>
<name>A0A4D7QTV7_9HYPH</name>
<dbReference type="InterPro" id="IPR041460">
    <property type="entry name" value="Molybdopterin_N"/>
</dbReference>
<evidence type="ECO:0000313" key="11">
    <source>
        <dbReference type="Proteomes" id="UP000298588"/>
    </source>
</evidence>
<protein>
    <submittedName>
        <fullName evidence="10">Asp-tRNA(Asn)/Glu-tRNA(Gln) amidotransferase GatCAB subunit C</fullName>
    </submittedName>
</protein>